<evidence type="ECO:0000256" key="3">
    <source>
        <dbReference type="ARBA" id="ARBA00022729"/>
    </source>
</evidence>
<dbReference type="EC" id="5.2.1.8" evidence="2"/>
<keyword evidence="4 6" id="KW-0697">Rotamase</keyword>
<keyword evidence="7" id="KW-0812">Transmembrane</keyword>
<protein>
    <recommendedName>
        <fullName evidence="2">peptidylprolyl isomerase</fullName>
        <ecNumber evidence="2">5.2.1.8</ecNumber>
    </recommendedName>
</protein>
<comment type="caution">
    <text evidence="9">The sequence shown here is derived from an EMBL/GenBank/DDBJ whole genome shotgun (WGS) entry which is preliminary data.</text>
</comment>
<evidence type="ECO:0000313" key="10">
    <source>
        <dbReference type="Proteomes" id="UP000033869"/>
    </source>
</evidence>
<dbReference type="InterPro" id="IPR050245">
    <property type="entry name" value="PrsA_foldase"/>
</dbReference>
<dbReference type="GO" id="GO:0003755">
    <property type="term" value="F:peptidyl-prolyl cis-trans isomerase activity"/>
    <property type="evidence" value="ECO:0007669"/>
    <property type="project" value="UniProtKB-KW"/>
</dbReference>
<dbReference type="InterPro" id="IPR000297">
    <property type="entry name" value="PPIase_PpiC"/>
</dbReference>
<evidence type="ECO:0000259" key="8">
    <source>
        <dbReference type="PROSITE" id="PS50198"/>
    </source>
</evidence>
<reference evidence="9 10" key="1">
    <citation type="journal article" date="2015" name="Nature">
        <title>rRNA introns, odd ribosomes, and small enigmatic genomes across a large radiation of phyla.</title>
        <authorList>
            <person name="Brown C.T."/>
            <person name="Hug L.A."/>
            <person name="Thomas B.C."/>
            <person name="Sharon I."/>
            <person name="Castelle C.J."/>
            <person name="Singh A."/>
            <person name="Wilkins M.J."/>
            <person name="Williams K.H."/>
            <person name="Banfield J.F."/>
        </authorList>
    </citation>
    <scope>NUCLEOTIDE SEQUENCE [LARGE SCALE GENOMIC DNA]</scope>
</reference>
<dbReference type="AlphaFoldDB" id="A0A0G0YIB3"/>
<sequence length="308" mass="34344">MGKISNLSKVINFVKKKVFLYSLSGFLALVVALIIIFGIGIYKYGWNNAAAKVATRIVPYPAIIVNGDSVTVADYQNRLDALKNYQKEYKKVDFNSEDGKKVLADIKSQITDQIKEDLIISDYALKNKMSVGDWEVDAEYTRLVDANGGEENLKTVLLKYYGWSTDEFKGQLKAKMLRQKVAEKVTGDDVLNKEAKTKAEQVLAEVKNGGDFAELAKKYSQDTSAAEGGDLGFFGKGKMVKEFEDAAFALKKDEVSGVVKTVYGYHIIKVTDVKKDEVKASHILIKGKSFQDWLNEQIKAAKVKSYLK</sequence>
<feature type="transmembrane region" description="Helical" evidence="7">
    <location>
        <begin position="20"/>
        <end position="42"/>
    </location>
</feature>
<dbReference type="InterPro" id="IPR023058">
    <property type="entry name" value="PPIase_PpiC_CS"/>
</dbReference>
<keyword evidence="5 6" id="KW-0413">Isomerase</keyword>
<dbReference type="PROSITE" id="PS50198">
    <property type="entry name" value="PPIC_PPIASE_2"/>
    <property type="match status" value="1"/>
</dbReference>
<keyword evidence="7" id="KW-1133">Transmembrane helix</keyword>
<evidence type="ECO:0000256" key="1">
    <source>
        <dbReference type="ARBA" id="ARBA00000971"/>
    </source>
</evidence>
<evidence type="ECO:0000256" key="2">
    <source>
        <dbReference type="ARBA" id="ARBA00013194"/>
    </source>
</evidence>
<dbReference type="EMBL" id="LCBL01000002">
    <property type="protein sequence ID" value="KKS09276.1"/>
    <property type="molecule type" value="Genomic_DNA"/>
</dbReference>
<dbReference type="SUPFAM" id="SSF109998">
    <property type="entry name" value="Triger factor/SurA peptide-binding domain-like"/>
    <property type="match status" value="1"/>
</dbReference>
<organism evidence="9 10">
    <name type="scientific">candidate division CPR2 bacterium GW2011_GWC1_41_48</name>
    <dbReference type="NCBI Taxonomy" id="1618344"/>
    <lineage>
        <taxon>Bacteria</taxon>
        <taxon>Bacteria division CPR2</taxon>
    </lineage>
</organism>
<dbReference type="Gene3D" id="1.10.4030.10">
    <property type="entry name" value="Porin chaperone SurA, peptide-binding domain"/>
    <property type="match status" value="1"/>
</dbReference>
<dbReference type="Pfam" id="PF13624">
    <property type="entry name" value="SurA_N_3"/>
    <property type="match status" value="1"/>
</dbReference>
<evidence type="ECO:0000313" key="9">
    <source>
        <dbReference type="EMBL" id="KKS09276.1"/>
    </source>
</evidence>
<dbReference type="PANTHER" id="PTHR47245">
    <property type="entry name" value="PEPTIDYLPROLYL ISOMERASE"/>
    <property type="match status" value="1"/>
</dbReference>
<evidence type="ECO:0000256" key="6">
    <source>
        <dbReference type="PROSITE-ProRule" id="PRU00278"/>
    </source>
</evidence>
<proteinExistence type="predicted"/>
<dbReference type="SUPFAM" id="SSF54534">
    <property type="entry name" value="FKBP-like"/>
    <property type="match status" value="1"/>
</dbReference>
<feature type="domain" description="PpiC" evidence="8">
    <location>
        <begin position="169"/>
        <end position="272"/>
    </location>
</feature>
<evidence type="ECO:0000256" key="4">
    <source>
        <dbReference type="ARBA" id="ARBA00023110"/>
    </source>
</evidence>
<dbReference type="Gene3D" id="3.10.50.40">
    <property type="match status" value="1"/>
</dbReference>
<dbReference type="PATRIC" id="fig|1618344.3.peg.386"/>
<name>A0A0G0YIB3_UNCC2</name>
<evidence type="ECO:0000256" key="7">
    <source>
        <dbReference type="SAM" id="Phobius"/>
    </source>
</evidence>
<evidence type="ECO:0000256" key="5">
    <source>
        <dbReference type="ARBA" id="ARBA00023235"/>
    </source>
</evidence>
<dbReference type="InterPro" id="IPR046357">
    <property type="entry name" value="PPIase_dom_sf"/>
</dbReference>
<dbReference type="Proteomes" id="UP000033869">
    <property type="component" value="Unassembled WGS sequence"/>
</dbReference>
<keyword evidence="7" id="KW-0472">Membrane</keyword>
<dbReference type="PROSITE" id="PS01096">
    <property type="entry name" value="PPIC_PPIASE_1"/>
    <property type="match status" value="1"/>
</dbReference>
<dbReference type="Pfam" id="PF13616">
    <property type="entry name" value="Rotamase_3"/>
    <property type="match status" value="1"/>
</dbReference>
<comment type="catalytic activity">
    <reaction evidence="1">
        <text>[protein]-peptidylproline (omega=180) = [protein]-peptidylproline (omega=0)</text>
        <dbReference type="Rhea" id="RHEA:16237"/>
        <dbReference type="Rhea" id="RHEA-COMP:10747"/>
        <dbReference type="Rhea" id="RHEA-COMP:10748"/>
        <dbReference type="ChEBI" id="CHEBI:83833"/>
        <dbReference type="ChEBI" id="CHEBI:83834"/>
        <dbReference type="EC" id="5.2.1.8"/>
    </reaction>
</comment>
<accession>A0A0G0YIB3</accession>
<keyword evidence="3" id="KW-0732">Signal</keyword>
<gene>
    <name evidence="9" type="ORF">UU65_C0002G0054</name>
</gene>
<dbReference type="InterPro" id="IPR027304">
    <property type="entry name" value="Trigger_fact/SurA_dom_sf"/>
</dbReference>
<dbReference type="PANTHER" id="PTHR47245:SF1">
    <property type="entry name" value="FOLDASE PROTEIN PRSA"/>
    <property type="match status" value="1"/>
</dbReference>